<dbReference type="SUPFAM" id="SSF50978">
    <property type="entry name" value="WD40 repeat-like"/>
    <property type="match status" value="3"/>
</dbReference>
<evidence type="ECO:0000256" key="2">
    <source>
        <dbReference type="ARBA" id="ARBA00022490"/>
    </source>
</evidence>
<keyword evidence="9" id="KW-1185">Reference proteome</keyword>
<dbReference type="InterPro" id="IPR051973">
    <property type="entry name" value="tRNA_Anticodon_Mtase-Reg"/>
</dbReference>
<dbReference type="InterPro" id="IPR015943">
    <property type="entry name" value="WD40/YVTN_repeat-like_dom_sf"/>
</dbReference>
<dbReference type="PANTHER" id="PTHR14344">
    <property type="entry name" value="WD REPEAT PROTEIN"/>
    <property type="match status" value="1"/>
</dbReference>
<evidence type="ECO:0000313" key="9">
    <source>
        <dbReference type="Proteomes" id="UP001303889"/>
    </source>
</evidence>
<dbReference type="GO" id="GO:0005737">
    <property type="term" value="C:cytoplasm"/>
    <property type="evidence" value="ECO:0007669"/>
    <property type="project" value="UniProtKB-SubCell"/>
</dbReference>
<evidence type="ECO:0000256" key="7">
    <source>
        <dbReference type="PROSITE-ProRule" id="PRU00221"/>
    </source>
</evidence>
<dbReference type="InterPro" id="IPR036322">
    <property type="entry name" value="WD40_repeat_dom_sf"/>
</dbReference>
<dbReference type="GO" id="GO:0030488">
    <property type="term" value="P:tRNA methylation"/>
    <property type="evidence" value="ECO:0007669"/>
    <property type="project" value="TreeGrafter"/>
</dbReference>
<evidence type="ECO:0000256" key="6">
    <source>
        <dbReference type="ARBA" id="ARBA00038255"/>
    </source>
</evidence>
<feature type="non-terminal residue" evidence="8">
    <location>
        <position position="1"/>
    </location>
</feature>
<keyword evidence="4" id="KW-0819">tRNA processing</keyword>
<accession>A0AAN6MQK7</accession>
<comment type="subcellular location">
    <subcellularLocation>
        <location evidence="1">Cytoplasm</location>
    </subcellularLocation>
</comment>
<evidence type="ECO:0000256" key="3">
    <source>
        <dbReference type="ARBA" id="ARBA00022574"/>
    </source>
</evidence>
<evidence type="ECO:0000256" key="4">
    <source>
        <dbReference type="ARBA" id="ARBA00022694"/>
    </source>
</evidence>
<dbReference type="PROSITE" id="PS00678">
    <property type="entry name" value="WD_REPEATS_1"/>
    <property type="match status" value="1"/>
</dbReference>
<feature type="repeat" description="WD" evidence="7">
    <location>
        <begin position="761"/>
        <end position="796"/>
    </location>
</feature>
<evidence type="ECO:0000256" key="5">
    <source>
        <dbReference type="ARBA" id="ARBA00022737"/>
    </source>
</evidence>
<keyword evidence="5" id="KW-0677">Repeat</keyword>
<comment type="caution">
    <text evidence="8">The sequence shown here is derived from an EMBL/GenBank/DDBJ whole genome shotgun (WGS) entry which is preliminary data.</text>
</comment>
<dbReference type="Pfam" id="PF00400">
    <property type="entry name" value="WD40"/>
    <property type="match status" value="1"/>
</dbReference>
<sequence length="1164" mass="123996">ALTPITALAFHPSSSPSHAPLLLAAEDTRLSVYDAHTARLLARLDDVFVSQPIHGICVRPVPSQSGTGAEVLLWGGSSVAHISEAAFEALLEGGGVPKLVEVQAPDWVYDGCLFEGGKGVLVTAHNEILPFDVVATASGERIGFGQLASPSRPILYSARLCLMEEGTVLVAAGTVFGEIIVWKYFVGGEGEPPRWEVLYVFTGHEGSVFGVGISPEMELGGGRGRLLVSCSDDRTVRVWDLTERGASVVEEVKVEEENGGAKAALDEARETGFGNSEAKRENEGDKARCVAVAMGHVSRIWHVVFGRVKAGTVEVYSFGEDCSRQKWELDLDLERWSSGHGAEGRVGTLRHCSTSTCHSGKNIWSAAILNRPDREPLIATGGADGRIVVSGSAKGAGSASAHYEDVDLTLTFDEILQSLHGSAESTPPSKNTKHAFQRYAFLSDTTMAVTGSGRLFLATMGNPLTWEEVALPEATVADLRGYNVIKSPARDTLLLGSPSGKVYLFRKGEDVRCIATLPEKISDIILLDSPQNDAPASRPWSIIINVLGLGHATLLHFDPSSGIVTIDPRKIQLSEHYIVTSAVFCNTTLILGSRTGSVTVYTTDPDTHDFVPLTSRKASKLKDAITCILPIPGSNASSFLATCRDGKCRIYTLPPSGAPYPTLQHEISPPLNTLETAFFTTPNTETNESQLILHGFRGPNFLAYNDSTRAILASIPCGGAHRPFATVSRPNDPGQMRFVFSKARDLHVVSQSGEDERALRAGGHGREIKAVSAAPYSASAGGLVATAAEDTTIRIWHHQPNSNGPAADKDQMACLAILQSHSAGIQTLRWAGPDCLLSSAGSEELFVWRISRVASPVYRALAVVREAVWENDQASPSRDLRVVDFDVSPWPESSSISAADTFESGKLLVTMGLSDSSVRSYIYSPPPSPTVGDDATTGVRPPMGTFSLLASGRYTGACPTQVRYLRVAPPTIAVLTAFTDGHVAVWETTTAHTPQQPAAELRLVMSTRLHQNSIKALDLCLLPSPNTSTPTNDTNNNQTYFIATGGDDNALTLLTLAHAPSKPYTPLIRHRIPSAHAAALTGLSITRTTTGGATTNIATTSNDQRLKLWQVRLHSPGGRVGVKLVGNRYCAVADAGDLEVAGGRVVVGGVGVEVWDVGSGAAGN</sequence>
<dbReference type="Gene3D" id="2.130.10.10">
    <property type="entry name" value="YVTN repeat-like/Quinoprotein amine dehydrogenase"/>
    <property type="match status" value="4"/>
</dbReference>
<dbReference type="InterPro" id="IPR001680">
    <property type="entry name" value="WD40_rpt"/>
</dbReference>
<evidence type="ECO:0000256" key="1">
    <source>
        <dbReference type="ARBA" id="ARBA00004496"/>
    </source>
</evidence>
<dbReference type="InterPro" id="IPR019775">
    <property type="entry name" value="WD40_repeat_CS"/>
</dbReference>
<keyword evidence="2" id="KW-0963">Cytoplasm</keyword>
<dbReference type="PROSITE" id="PS50082">
    <property type="entry name" value="WD_REPEATS_2"/>
    <property type="match status" value="2"/>
</dbReference>
<organism evidence="8 9">
    <name type="scientific">Staphylotrichum tortipilum</name>
    <dbReference type="NCBI Taxonomy" id="2831512"/>
    <lineage>
        <taxon>Eukaryota</taxon>
        <taxon>Fungi</taxon>
        <taxon>Dikarya</taxon>
        <taxon>Ascomycota</taxon>
        <taxon>Pezizomycotina</taxon>
        <taxon>Sordariomycetes</taxon>
        <taxon>Sordariomycetidae</taxon>
        <taxon>Sordariales</taxon>
        <taxon>Chaetomiaceae</taxon>
        <taxon>Staphylotrichum</taxon>
    </lineage>
</organism>
<proteinExistence type="inferred from homology"/>
<protein>
    <submittedName>
        <fullName evidence="8">Cytosolic iron-sulfur protein assembly protein 1</fullName>
    </submittedName>
</protein>
<dbReference type="PANTHER" id="PTHR14344:SF3">
    <property type="entry name" value="WD REPEAT-CONTAINING PROTEIN 6"/>
    <property type="match status" value="1"/>
</dbReference>
<dbReference type="EMBL" id="MU855364">
    <property type="protein sequence ID" value="KAK3905281.1"/>
    <property type="molecule type" value="Genomic_DNA"/>
</dbReference>
<dbReference type="SMART" id="SM00320">
    <property type="entry name" value="WD40"/>
    <property type="match status" value="8"/>
</dbReference>
<gene>
    <name evidence="8" type="ORF">C8A05DRAFT_12897</name>
</gene>
<dbReference type="PROSITE" id="PS50294">
    <property type="entry name" value="WD_REPEATS_REGION"/>
    <property type="match status" value="1"/>
</dbReference>
<name>A0AAN6MQK7_9PEZI</name>
<dbReference type="AlphaFoldDB" id="A0AAN6MQK7"/>
<reference evidence="8" key="1">
    <citation type="journal article" date="2023" name="Mol. Phylogenet. Evol.">
        <title>Genome-scale phylogeny and comparative genomics of the fungal order Sordariales.</title>
        <authorList>
            <person name="Hensen N."/>
            <person name="Bonometti L."/>
            <person name="Westerberg I."/>
            <person name="Brannstrom I.O."/>
            <person name="Guillou S."/>
            <person name="Cros-Aarteil S."/>
            <person name="Calhoun S."/>
            <person name="Haridas S."/>
            <person name="Kuo A."/>
            <person name="Mondo S."/>
            <person name="Pangilinan J."/>
            <person name="Riley R."/>
            <person name="LaButti K."/>
            <person name="Andreopoulos B."/>
            <person name="Lipzen A."/>
            <person name="Chen C."/>
            <person name="Yan M."/>
            <person name="Daum C."/>
            <person name="Ng V."/>
            <person name="Clum A."/>
            <person name="Steindorff A."/>
            <person name="Ohm R.A."/>
            <person name="Martin F."/>
            <person name="Silar P."/>
            <person name="Natvig D.O."/>
            <person name="Lalanne C."/>
            <person name="Gautier V."/>
            <person name="Ament-Velasquez S.L."/>
            <person name="Kruys A."/>
            <person name="Hutchinson M.I."/>
            <person name="Powell A.J."/>
            <person name="Barry K."/>
            <person name="Miller A.N."/>
            <person name="Grigoriev I.V."/>
            <person name="Debuchy R."/>
            <person name="Gladieux P."/>
            <person name="Hiltunen Thoren M."/>
            <person name="Johannesson H."/>
        </authorList>
    </citation>
    <scope>NUCLEOTIDE SEQUENCE</scope>
    <source>
        <strain evidence="8">CBS 103.79</strain>
    </source>
</reference>
<dbReference type="Proteomes" id="UP001303889">
    <property type="component" value="Unassembled WGS sequence"/>
</dbReference>
<keyword evidence="3 7" id="KW-0853">WD repeat</keyword>
<reference evidence="8" key="2">
    <citation type="submission" date="2023-05" db="EMBL/GenBank/DDBJ databases">
        <authorList>
            <consortium name="Lawrence Berkeley National Laboratory"/>
            <person name="Steindorff A."/>
            <person name="Hensen N."/>
            <person name="Bonometti L."/>
            <person name="Westerberg I."/>
            <person name="Brannstrom I.O."/>
            <person name="Guillou S."/>
            <person name="Cros-Aarteil S."/>
            <person name="Calhoun S."/>
            <person name="Haridas S."/>
            <person name="Kuo A."/>
            <person name="Mondo S."/>
            <person name="Pangilinan J."/>
            <person name="Riley R."/>
            <person name="Labutti K."/>
            <person name="Andreopoulos B."/>
            <person name="Lipzen A."/>
            <person name="Chen C."/>
            <person name="Yanf M."/>
            <person name="Daum C."/>
            <person name="Ng V."/>
            <person name="Clum A."/>
            <person name="Ohm R."/>
            <person name="Martin F."/>
            <person name="Silar P."/>
            <person name="Natvig D."/>
            <person name="Lalanne C."/>
            <person name="Gautier V."/>
            <person name="Ament-Velasquez S.L."/>
            <person name="Kruys A."/>
            <person name="Hutchinson M.I."/>
            <person name="Powell A.J."/>
            <person name="Barry K."/>
            <person name="Miller A.N."/>
            <person name="Grigoriev I.V."/>
            <person name="Debuchy R."/>
            <person name="Gladieux P."/>
            <person name="Thoren M.H."/>
            <person name="Johannesson H."/>
        </authorList>
    </citation>
    <scope>NUCLEOTIDE SEQUENCE</scope>
    <source>
        <strain evidence="8">CBS 103.79</strain>
    </source>
</reference>
<evidence type="ECO:0000313" key="8">
    <source>
        <dbReference type="EMBL" id="KAK3905281.1"/>
    </source>
</evidence>
<feature type="repeat" description="WD" evidence="7">
    <location>
        <begin position="201"/>
        <end position="249"/>
    </location>
</feature>
<comment type="similarity">
    <text evidence="6">Belongs to the WD repeat WDR6 family.</text>
</comment>